<dbReference type="AlphaFoldDB" id="A0A3D9SSF4"/>
<proteinExistence type="predicted"/>
<feature type="region of interest" description="Disordered" evidence="1">
    <location>
        <begin position="1"/>
        <end position="264"/>
    </location>
</feature>
<feature type="compositionally biased region" description="Basic and acidic residues" evidence="1">
    <location>
        <begin position="121"/>
        <end position="138"/>
    </location>
</feature>
<name>A0A3D9SSF4_9ACTN</name>
<feature type="compositionally biased region" description="Basic and acidic residues" evidence="1">
    <location>
        <begin position="25"/>
        <end position="37"/>
    </location>
</feature>
<organism evidence="2 3">
    <name type="scientific">Thermomonospora umbrina</name>
    <dbReference type="NCBI Taxonomy" id="111806"/>
    <lineage>
        <taxon>Bacteria</taxon>
        <taxon>Bacillati</taxon>
        <taxon>Actinomycetota</taxon>
        <taxon>Actinomycetes</taxon>
        <taxon>Streptosporangiales</taxon>
        <taxon>Thermomonosporaceae</taxon>
        <taxon>Thermomonospora</taxon>
    </lineage>
</organism>
<keyword evidence="3" id="KW-1185">Reference proteome</keyword>
<feature type="compositionally biased region" description="Basic residues" evidence="1">
    <location>
        <begin position="82"/>
        <end position="97"/>
    </location>
</feature>
<feature type="compositionally biased region" description="Polar residues" evidence="1">
    <location>
        <begin position="241"/>
        <end position="252"/>
    </location>
</feature>
<evidence type="ECO:0000313" key="2">
    <source>
        <dbReference type="EMBL" id="REE95554.1"/>
    </source>
</evidence>
<dbReference type="Proteomes" id="UP000256661">
    <property type="component" value="Unassembled WGS sequence"/>
</dbReference>
<comment type="caution">
    <text evidence="2">The sequence shown here is derived from an EMBL/GenBank/DDBJ whole genome shotgun (WGS) entry which is preliminary data.</text>
</comment>
<reference evidence="2 3" key="1">
    <citation type="submission" date="2018-08" db="EMBL/GenBank/DDBJ databases">
        <title>Sequencing the genomes of 1000 actinobacteria strains.</title>
        <authorList>
            <person name="Klenk H.-P."/>
        </authorList>
    </citation>
    <scope>NUCLEOTIDE SEQUENCE [LARGE SCALE GENOMIC DNA]</scope>
    <source>
        <strain evidence="2 3">DSM 43927</strain>
    </source>
</reference>
<protein>
    <submittedName>
        <fullName evidence="2">Uncharacterized protein</fullName>
    </submittedName>
</protein>
<evidence type="ECO:0000256" key="1">
    <source>
        <dbReference type="SAM" id="MobiDB-lite"/>
    </source>
</evidence>
<dbReference type="EMBL" id="QTTT01000001">
    <property type="protein sequence ID" value="REE95554.1"/>
    <property type="molecule type" value="Genomic_DNA"/>
</dbReference>
<evidence type="ECO:0000313" key="3">
    <source>
        <dbReference type="Proteomes" id="UP000256661"/>
    </source>
</evidence>
<gene>
    <name evidence="2" type="ORF">DFJ69_0944</name>
</gene>
<accession>A0A3D9SSF4</accession>
<sequence length="264" mass="29162">MPPRRRPARTAVQPGERPSPSPVDRWADAGRRRDSQKARRTPAIARRRGGNRRACLPAENGRPTVSHEEGHCPAIPHDPARGRRRARKAPPRRRSWRWTRPTPGAPRRPQLLPEAPSPKEATLDARPSRVGDTEREIAHPIVVASPPRPRMSRSLVSPRFPPQRARAARKALQRSRPESRSYAVLIRPAKGRPSEHKAREGGSGAPDPPFGYARGAAGISCPRVPRSSTLSVRYHPGKPSGTATSDRGGNLSSRDKNHRPLIAR</sequence>